<sequence length="917" mass="98996">MQTPIQTDAAAPTGGPTALPRLPLVALTAVVLLAAVPYLFGLGGGFVYDDEILILQNPMVQDLARLPDLLTNSLWGFATSPNEARVEYWRPLTSLSFALLWAIGDGAPVAFKLASLVLHLVCVVQVARLGRLLTGRIDAALAGALLFGVHPLGVEAVTWISAINDPLMLAFGLTGAISWIGWRRAGSPGLPWRAVLCYAGAVLAKETALGFVLVFVALDLTALRSAVASAIRGGQRFVRPALTFGPWLAAYWLIRTSVFGNWHGGLLSQNVYLAATWERLQELRIELLGGGLALAAWPAELTVFRPFRGSVDAGDLAVPLVAIGAAIAVGAVLWKRRDRTALALWAWPLALLAPLVLRVQSVGQFPLSDRFVYGTVPGVALLFALVLFRGAARAKNPAARALPWVATFALAALLGLHGARRTAAWDTPDGFWRAAEAENPNIALVQWNLGRITLEEFRRTPTLPVAERAFEYFTRALDIAEGVAEGVDVPGSQFDRLQSYLGTGWSLLYQGQVDGYGGLDAPLRYFDLVIGLQAADEGGEPKPIVPGGETSHEAWTGRGATLAAMGRYDDSLASFERAIELYPDYPLAHFNKGLVHFGLGQWIPATNHLDRAVELQPSNPEFALFAAHAAAERAAMGRGSAARARELAELARDNAPDSAGPVVLLGILARRDERPTDSLQLLDEALRIDPSDPDAHLQRGTTLLSMGRDDEALAEYVEACQFGGDRFEPHWRTAVMLLAAKVPNEDVLPYLRRAYELCPDPARLGELGADLDRILPAGDPLRHTMALFDERRGQIESALYWAQTAAAEADADGRGAYLFGRLLLATDRAADALPWLEMANERRPDRFERLRELGSARADTGDADGARAAWNRALEVIPPAPAGQEWQEQMLRGQIEAGLENLAQLEAGAAGPTQDDE</sequence>
<keyword evidence="6" id="KW-1185">Reference proteome</keyword>
<dbReference type="OrthoDB" id="9797765at2"/>
<dbReference type="SMART" id="SM00028">
    <property type="entry name" value="TPR"/>
    <property type="match status" value="5"/>
</dbReference>
<organism evidence="5 6">
    <name type="scientific">Rohdeia mirabilis</name>
    <dbReference type="NCBI Taxonomy" id="2528008"/>
    <lineage>
        <taxon>Bacteria</taxon>
        <taxon>Pseudomonadati</taxon>
        <taxon>Planctomycetota</taxon>
        <taxon>Planctomycetia</taxon>
        <taxon>Planctomycetia incertae sedis</taxon>
        <taxon>Rohdeia</taxon>
    </lineage>
</organism>
<dbReference type="PROSITE" id="PS50005">
    <property type="entry name" value="TPR"/>
    <property type="match status" value="2"/>
</dbReference>
<evidence type="ECO:0000256" key="2">
    <source>
        <dbReference type="ARBA" id="ARBA00022803"/>
    </source>
</evidence>
<dbReference type="Gene3D" id="1.25.40.10">
    <property type="entry name" value="Tetratricopeptide repeat domain"/>
    <property type="match status" value="2"/>
</dbReference>
<feature type="transmembrane region" description="Helical" evidence="4">
    <location>
        <begin position="401"/>
        <end position="419"/>
    </location>
</feature>
<feature type="transmembrane region" description="Helical" evidence="4">
    <location>
        <begin position="139"/>
        <end position="160"/>
    </location>
</feature>
<keyword evidence="4" id="KW-0812">Transmembrane</keyword>
<dbReference type="Pfam" id="PF13414">
    <property type="entry name" value="TPR_11"/>
    <property type="match status" value="1"/>
</dbReference>
<protein>
    <submittedName>
        <fullName evidence="5">Tetratricopeptide repeat protein</fullName>
    </submittedName>
</protein>
<dbReference type="EMBL" id="CP036290">
    <property type="protein sequence ID" value="QDU86339.1"/>
    <property type="molecule type" value="Genomic_DNA"/>
</dbReference>
<dbReference type="GO" id="GO:0030968">
    <property type="term" value="P:endoplasmic reticulum unfolded protein response"/>
    <property type="evidence" value="ECO:0007669"/>
    <property type="project" value="TreeGrafter"/>
</dbReference>
<dbReference type="InterPro" id="IPR019734">
    <property type="entry name" value="TPR_rpt"/>
</dbReference>
<evidence type="ECO:0000313" key="5">
    <source>
        <dbReference type="EMBL" id="QDU86339.1"/>
    </source>
</evidence>
<gene>
    <name evidence="5" type="ORF">Pla163_34900</name>
</gene>
<feature type="transmembrane region" description="Helical" evidence="4">
    <location>
        <begin position="341"/>
        <end position="359"/>
    </location>
</feature>
<dbReference type="PANTHER" id="PTHR44227">
    <property type="match status" value="1"/>
</dbReference>
<dbReference type="GO" id="GO:0000030">
    <property type="term" value="F:mannosyltransferase activity"/>
    <property type="evidence" value="ECO:0007669"/>
    <property type="project" value="TreeGrafter"/>
</dbReference>
<proteinExistence type="predicted"/>
<keyword evidence="2 3" id="KW-0802">TPR repeat</keyword>
<evidence type="ECO:0000256" key="1">
    <source>
        <dbReference type="ARBA" id="ARBA00022737"/>
    </source>
</evidence>
<feature type="repeat" description="TPR" evidence="3">
    <location>
        <begin position="552"/>
        <end position="585"/>
    </location>
</feature>
<dbReference type="GO" id="GO:0035269">
    <property type="term" value="P:protein O-linked glycosylation via mannose"/>
    <property type="evidence" value="ECO:0007669"/>
    <property type="project" value="TreeGrafter"/>
</dbReference>
<dbReference type="Pfam" id="PF13432">
    <property type="entry name" value="TPR_16"/>
    <property type="match status" value="1"/>
</dbReference>
<keyword evidence="4" id="KW-0472">Membrane</keyword>
<feature type="transmembrane region" description="Helical" evidence="4">
    <location>
        <begin position="371"/>
        <end position="389"/>
    </location>
</feature>
<evidence type="ECO:0000256" key="3">
    <source>
        <dbReference type="PROSITE-ProRule" id="PRU00339"/>
    </source>
</evidence>
<dbReference type="SUPFAM" id="SSF48452">
    <property type="entry name" value="TPR-like"/>
    <property type="match status" value="2"/>
</dbReference>
<dbReference type="InterPro" id="IPR052346">
    <property type="entry name" value="O-mannosyl-transferase_TMTC"/>
</dbReference>
<dbReference type="PROSITE" id="PS50293">
    <property type="entry name" value="TPR_REGION"/>
    <property type="match status" value="1"/>
</dbReference>
<name>A0A518D4E7_9BACT</name>
<dbReference type="RefSeq" id="WP_145191379.1">
    <property type="nucleotide sequence ID" value="NZ_CP036290.1"/>
</dbReference>
<keyword evidence="4" id="KW-1133">Transmembrane helix</keyword>
<feature type="transmembrane region" description="Helical" evidence="4">
    <location>
        <begin position="24"/>
        <end position="48"/>
    </location>
</feature>
<evidence type="ECO:0000256" key="4">
    <source>
        <dbReference type="SAM" id="Phobius"/>
    </source>
</evidence>
<reference evidence="5 6" key="1">
    <citation type="submission" date="2019-02" db="EMBL/GenBank/DDBJ databases">
        <title>Deep-cultivation of Planctomycetes and their phenomic and genomic characterization uncovers novel biology.</title>
        <authorList>
            <person name="Wiegand S."/>
            <person name="Jogler M."/>
            <person name="Boedeker C."/>
            <person name="Pinto D."/>
            <person name="Vollmers J."/>
            <person name="Rivas-Marin E."/>
            <person name="Kohn T."/>
            <person name="Peeters S.H."/>
            <person name="Heuer A."/>
            <person name="Rast P."/>
            <person name="Oberbeckmann S."/>
            <person name="Bunk B."/>
            <person name="Jeske O."/>
            <person name="Meyerdierks A."/>
            <person name="Storesund J.E."/>
            <person name="Kallscheuer N."/>
            <person name="Luecker S."/>
            <person name="Lage O.M."/>
            <person name="Pohl T."/>
            <person name="Merkel B.J."/>
            <person name="Hornburger P."/>
            <person name="Mueller R.-W."/>
            <person name="Bruemmer F."/>
            <person name="Labrenz M."/>
            <person name="Spormann A.M."/>
            <person name="Op den Camp H."/>
            <person name="Overmann J."/>
            <person name="Amann R."/>
            <person name="Jetten M.S.M."/>
            <person name="Mascher T."/>
            <person name="Medema M.H."/>
            <person name="Devos D.P."/>
            <person name="Kaster A.-K."/>
            <person name="Ovreas L."/>
            <person name="Rohde M."/>
            <person name="Galperin M.Y."/>
            <person name="Jogler C."/>
        </authorList>
    </citation>
    <scope>NUCLEOTIDE SEQUENCE [LARGE SCALE GENOMIC DNA]</scope>
    <source>
        <strain evidence="5 6">Pla163</strain>
    </source>
</reference>
<dbReference type="PANTHER" id="PTHR44227:SF3">
    <property type="entry name" value="PROTEIN O-MANNOSYL-TRANSFERASE TMTC4"/>
    <property type="match status" value="1"/>
</dbReference>
<accession>A0A518D4E7</accession>
<feature type="transmembrane region" description="Helical" evidence="4">
    <location>
        <begin position="194"/>
        <end position="217"/>
    </location>
</feature>
<feature type="repeat" description="TPR" evidence="3">
    <location>
        <begin position="586"/>
        <end position="619"/>
    </location>
</feature>
<feature type="transmembrane region" description="Helical" evidence="4">
    <location>
        <begin position="237"/>
        <end position="254"/>
    </location>
</feature>
<dbReference type="InterPro" id="IPR011990">
    <property type="entry name" value="TPR-like_helical_dom_sf"/>
</dbReference>
<keyword evidence="1" id="KW-0677">Repeat</keyword>
<feature type="transmembrane region" description="Helical" evidence="4">
    <location>
        <begin position="316"/>
        <end position="334"/>
    </location>
</feature>
<evidence type="ECO:0000313" key="6">
    <source>
        <dbReference type="Proteomes" id="UP000319342"/>
    </source>
</evidence>
<dbReference type="Proteomes" id="UP000319342">
    <property type="component" value="Chromosome"/>
</dbReference>
<dbReference type="AlphaFoldDB" id="A0A518D4E7"/>